<dbReference type="PROSITE" id="PS50885">
    <property type="entry name" value="HAMP"/>
    <property type="match status" value="1"/>
</dbReference>
<dbReference type="Pfam" id="PF07238">
    <property type="entry name" value="PilZ"/>
    <property type="match status" value="1"/>
</dbReference>
<dbReference type="Gene3D" id="2.40.10.220">
    <property type="entry name" value="predicted glycosyltransferase like domains"/>
    <property type="match status" value="1"/>
</dbReference>
<dbReference type="InterPro" id="IPR003660">
    <property type="entry name" value="HAMP_dom"/>
</dbReference>
<evidence type="ECO:0000259" key="9">
    <source>
        <dbReference type="PROSITE" id="PS50192"/>
    </source>
</evidence>
<evidence type="ECO:0000256" key="1">
    <source>
        <dbReference type="ARBA" id="ARBA00004429"/>
    </source>
</evidence>
<dbReference type="GO" id="GO:0005886">
    <property type="term" value="C:plasma membrane"/>
    <property type="evidence" value="ECO:0007669"/>
    <property type="project" value="UniProtKB-SubCell"/>
</dbReference>
<dbReference type="Gene3D" id="1.10.287.950">
    <property type="entry name" value="Methyl-accepting chemotaxis protein"/>
    <property type="match status" value="1"/>
</dbReference>
<accession>A0A212LDN8</accession>
<feature type="domain" description="HAMP" evidence="10">
    <location>
        <begin position="55"/>
        <end position="108"/>
    </location>
</feature>
<evidence type="ECO:0000256" key="7">
    <source>
        <dbReference type="SAM" id="Phobius"/>
    </source>
</evidence>
<dbReference type="GO" id="GO:0035438">
    <property type="term" value="F:cyclic-di-GMP binding"/>
    <property type="evidence" value="ECO:0007669"/>
    <property type="project" value="InterPro"/>
</dbReference>
<evidence type="ECO:0000256" key="4">
    <source>
        <dbReference type="ARBA" id="ARBA00029447"/>
    </source>
</evidence>
<dbReference type="PROSITE" id="PS50192">
    <property type="entry name" value="T_SNARE"/>
    <property type="match status" value="1"/>
</dbReference>
<feature type="compositionally biased region" description="Low complexity" evidence="6">
    <location>
        <begin position="192"/>
        <end position="212"/>
    </location>
</feature>
<dbReference type="PROSITE" id="PS50111">
    <property type="entry name" value="CHEMOTAXIS_TRANSDUC_2"/>
    <property type="match status" value="1"/>
</dbReference>
<dbReference type="AlphaFoldDB" id="A0A212LDN8"/>
<feature type="region of interest" description="Disordered" evidence="6">
    <location>
        <begin position="186"/>
        <end position="214"/>
    </location>
</feature>
<keyword evidence="3 5" id="KW-0807">Transducer</keyword>
<comment type="similarity">
    <text evidence="4">Belongs to the methyl-accepting chemotaxis (MCP) protein family.</text>
</comment>
<dbReference type="InterPro" id="IPR004089">
    <property type="entry name" value="MCPsignal_dom"/>
</dbReference>
<evidence type="ECO:0000259" key="10">
    <source>
        <dbReference type="PROSITE" id="PS50885"/>
    </source>
</evidence>
<dbReference type="RefSeq" id="WP_288195980.1">
    <property type="nucleotide sequence ID" value="NZ_LT608334.1"/>
</dbReference>
<dbReference type="InterPro" id="IPR009875">
    <property type="entry name" value="PilZ_domain"/>
</dbReference>
<dbReference type="Pfam" id="PF00015">
    <property type="entry name" value="MCPsignal"/>
    <property type="match status" value="1"/>
</dbReference>
<evidence type="ECO:0000259" key="8">
    <source>
        <dbReference type="PROSITE" id="PS50111"/>
    </source>
</evidence>
<dbReference type="PANTHER" id="PTHR32089">
    <property type="entry name" value="METHYL-ACCEPTING CHEMOTAXIS PROTEIN MCPB"/>
    <property type="match status" value="1"/>
</dbReference>
<dbReference type="SUPFAM" id="SSF58104">
    <property type="entry name" value="Methyl-accepting chemotaxis protein (MCP) signaling domain"/>
    <property type="match status" value="1"/>
</dbReference>
<comment type="subcellular location">
    <subcellularLocation>
        <location evidence="1">Cell inner membrane</location>
        <topology evidence="1">Multi-pass membrane protein</topology>
    </subcellularLocation>
</comment>
<keyword evidence="7" id="KW-0812">Transmembrane</keyword>
<proteinExistence type="inferred from homology"/>
<evidence type="ECO:0000313" key="11">
    <source>
        <dbReference type="EMBL" id="SCM75620.1"/>
    </source>
</evidence>
<sequence length="539" mass="55014">MTNSSSRFEAFAPGAAVILLLAGAAGAVAAGMPVVALALIAAAAVGAAVGLALALRLSAAVGRAIEVARALGKGDFEVRGLVFDQRGRAGELAEAINDMADRIDAFVREASAAMEAVRLNRYYRRILPNGMEGALLRASTTINQATDVIQGRVEAFEASTAEFGATINSIVASLVDASRDMGDAATRLGQGASSTDQRASDAASSSSMASTDVQRVAHAATQLTGSARDVGREIERSATIARDAVARAEETKRIVAGLSEAAEKIGAVIGLIEQVAGQTNLLALNATIEAARAGEAGRGFAVVAQEVKALASQTAAATGEITQHISEVQTATRAAVGSIVGIGGTIAEINAITADMRGSIEAQISATTEIAQGVSNASEGTRQVSDRISGITGIARETSALAQSLFSTSGALSTEGDRLSVTVQEFLVGLRRGPLDRRQSSERVPGGHAVAIASASGSAKATCVDISLTGGRFAGQLPPLKIGDDIRIAVEKGVDVPATVRWIRDDNVGVEFKLAEMTSAASDRLRKLVSKGKALATAA</sequence>
<keyword evidence="7" id="KW-0472">Membrane</keyword>
<feature type="transmembrane region" description="Helical" evidence="7">
    <location>
        <begin position="36"/>
        <end position="55"/>
    </location>
</feature>
<dbReference type="PANTHER" id="PTHR32089:SF112">
    <property type="entry name" value="LYSOZYME-LIKE PROTEIN-RELATED"/>
    <property type="match status" value="1"/>
</dbReference>
<evidence type="ECO:0000256" key="6">
    <source>
        <dbReference type="SAM" id="MobiDB-lite"/>
    </source>
</evidence>
<dbReference type="EMBL" id="FMJD01000007">
    <property type="protein sequence ID" value="SCM75620.1"/>
    <property type="molecule type" value="Genomic_DNA"/>
</dbReference>
<evidence type="ECO:0000256" key="3">
    <source>
        <dbReference type="ARBA" id="ARBA00023224"/>
    </source>
</evidence>
<dbReference type="SMART" id="SM00304">
    <property type="entry name" value="HAMP"/>
    <property type="match status" value="1"/>
</dbReference>
<organism evidence="11">
    <name type="scientific">uncultured Pleomorphomonas sp</name>
    <dbReference type="NCBI Taxonomy" id="442121"/>
    <lineage>
        <taxon>Bacteria</taxon>
        <taxon>Pseudomonadati</taxon>
        <taxon>Pseudomonadota</taxon>
        <taxon>Alphaproteobacteria</taxon>
        <taxon>Hyphomicrobiales</taxon>
        <taxon>Pleomorphomonadaceae</taxon>
        <taxon>Pleomorphomonas</taxon>
        <taxon>environmental samples</taxon>
    </lineage>
</organism>
<dbReference type="SMART" id="SM00283">
    <property type="entry name" value="MA"/>
    <property type="match status" value="1"/>
</dbReference>
<reference evidence="11" key="1">
    <citation type="submission" date="2016-08" db="EMBL/GenBank/DDBJ databases">
        <authorList>
            <person name="Seilhamer J.J."/>
        </authorList>
    </citation>
    <scope>NUCLEOTIDE SEQUENCE</scope>
    <source>
        <strain evidence="11">86</strain>
    </source>
</reference>
<keyword evidence="7" id="KW-1133">Transmembrane helix</keyword>
<protein>
    <submittedName>
        <fullName evidence="11">Methyl-accepting chemotaxis sensory transducer</fullName>
    </submittedName>
</protein>
<dbReference type="CDD" id="cd06225">
    <property type="entry name" value="HAMP"/>
    <property type="match status" value="1"/>
</dbReference>
<evidence type="ECO:0000256" key="2">
    <source>
        <dbReference type="ARBA" id="ARBA00022519"/>
    </source>
</evidence>
<dbReference type="Gene3D" id="6.10.340.10">
    <property type="match status" value="1"/>
</dbReference>
<feature type="domain" description="Methyl-accepting transducer" evidence="8">
    <location>
        <begin position="170"/>
        <end position="413"/>
    </location>
</feature>
<dbReference type="SUPFAM" id="SSF141371">
    <property type="entry name" value="PilZ domain-like"/>
    <property type="match status" value="1"/>
</dbReference>
<dbReference type="GO" id="GO:0007165">
    <property type="term" value="P:signal transduction"/>
    <property type="evidence" value="ECO:0007669"/>
    <property type="project" value="UniProtKB-KW"/>
</dbReference>
<name>A0A212LDN8_9HYPH</name>
<feature type="domain" description="T-SNARE coiled-coil homology" evidence="9">
    <location>
        <begin position="329"/>
        <end position="391"/>
    </location>
</feature>
<gene>
    <name evidence="11" type="ORF">KL86PLE_30067</name>
</gene>
<evidence type="ECO:0000256" key="5">
    <source>
        <dbReference type="PROSITE-ProRule" id="PRU00284"/>
    </source>
</evidence>
<keyword evidence="2" id="KW-1003">Cell membrane</keyword>
<dbReference type="InterPro" id="IPR000727">
    <property type="entry name" value="T_SNARE_dom"/>
</dbReference>
<keyword evidence="2" id="KW-0997">Cell inner membrane</keyword>